<gene>
    <name evidence="1" type="ORF">Loa_00079</name>
</gene>
<dbReference type="GO" id="GO:0006099">
    <property type="term" value="P:tricarboxylic acid cycle"/>
    <property type="evidence" value="ECO:0007669"/>
    <property type="project" value="TreeGrafter"/>
</dbReference>
<protein>
    <recommendedName>
        <fullName evidence="3">Class II fumarate hydratase</fullName>
    </recommendedName>
</protein>
<organism evidence="1 2">
    <name type="scientific">Legionella oakridgensis ATCC 33761 = DSM 21215</name>
    <dbReference type="NCBI Taxonomy" id="1268635"/>
    <lineage>
        <taxon>Bacteria</taxon>
        <taxon>Pseudomonadati</taxon>
        <taxon>Pseudomonadota</taxon>
        <taxon>Gammaproteobacteria</taxon>
        <taxon>Legionellales</taxon>
        <taxon>Legionellaceae</taxon>
        <taxon>Legionella</taxon>
    </lineage>
</organism>
<dbReference type="InterPro" id="IPR024083">
    <property type="entry name" value="Fumarase/histidase_N"/>
</dbReference>
<dbReference type="InterPro" id="IPR005677">
    <property type="entry name" value="Fum_hydII"/>
</dbReference>
<accession>W0B725</accession>
<name>W0B725_9GAMM</name>
<evidence type="ECO:0000313" key="1">
    <source>
        <dbReference type="EMBL" id="AHE65670.1"/>
    </source>
</evidence>
<evidence type="ECO:0000313" key="2">
    <source>
        <dbReference type="Proteomes" id="UP000018838"/>
    </source>
</evidence>
<dbReference type="SUPFAM" id="SSF48557">
    <property type="entry name" value="L-aspartase-like"/>
    <property type="match status" value="1"/>
</dbReference>
<dbReference type="eggNOG" id="COG0114">
    <property type="taxonomic scope" value="Bacteria"/>
</dbReference>
<evidence type="ECO:0008006" key="3">
    <source>
        <dbReference type="Google" id="ProtNLM"/>
    </source>
</evidence>
<keyword evidence="2" id="KW-1185">Reference proteome</keyword>
<dbReference type="STRING" id="1268635.Loa_00079"/>
<dbReference type="InterPro" id="IPR008948">
    <property type="entry name" value="L-Aspartase-like"/>
</dbReference>
<dbReference type="HOGENOM" id="CLU_021594_5_2_6"/>
<dbReference type="PANTHER" id="PTHR11444:SF1">
    <property type="entry name" value="FUMARATE HYDRATASE, MITOCHONDRIAL"/>
    <property type="match status" value="1"/>
</dbReference>
<sequence>MKCRTETDSMGSIEVDASKYWGAQTQRSLVHFSIGKDLIPQEVIQSIGILKKLQH</sequence>
<reference evidence="1 2" key="1">
    <citation type="journal article" date="2013" name="Int. J. Med. Microbiol.">
        <title>Legionella oakridgensis ATCC 33761 genome sequence and phenotypic characterization reveals its replication capacity in amoebae.</title>
        <authorList>
            <person name="Brzuszkiewicz E."/>
            <person name="Schulz T."/>
            <person name="Rydzewski K."/>
            <person name="Daniel R."/>
            <person name="Gillmaier N."/>
            <person name="Dittmann C."/>
            <person name="Holland G."/>
            <person name="Schunder E."/>
            <person name="Lautner M."/>
            <person name="Eisenreich W."/>
            <person name="Luck C."/>
            <person name="Heuner K."/>
        </authorList>
    </citation>
    <scope>NUCLEOTIDE SEQUENCE [LARGE SCALE GENOMIC DNA]</scope>
    <source>
        <strain>OR-10</strain>
        <strain evidence="2">ATCC 33761</strain>
    </source>
</reference>
<dbReference type="PANTHER" id="PTHR11444">
    <property type="entry name" value="ASPARTATEAMMONIA/ARGININOSUCCINATE/ADENYLOSUCCINATE LYASE"/>
    <property type="match status" value="1"/>
</dbReference>
<dbReference type="Gene3D" id="1.10.275.10">
    <property type="entry name" value="Fumarase/aspartase (N-terminal domain)"/>
    <property type="match status" value="1"/>
</dbReference>
<proteinExistence type="predicted"/>
<dbReference type="PATRIC" id="fig|1268635.3.peg.83"/>
<dbReference type="KEGG" id="lok:Loa_00079"/>
<dbReference type="EMBL" id="CP004006">
    <property type="protein sequence ID" value="AHE65670.1"/>
    <property type="molecule type" value="Genomic_DNA"/>
</dbReference>
<dbReference type="GO" id="GO:0004333">
    <property type="term" value="F:fumarate hydratase activity"/>
    <property type="evidence" value="ECO:0007669"/>
    <property type="project" value="InterPro"/>
</dbReference>
<dbReference type="GO" id="GO:0006106">
    <property type="term" value="P:fumarate metabolic process"/>
    <property type="evidence" value="ECO:0007669"/>
    <property type="project" value="InterPro"/>
</dbReference>
<dbReference type="Proteomes" id="UP000018838">
    <property type="component" value="Chromosome"/>
</dbReference>
<dbReference type="AlphaFoldDB" id="W0B725"/>
<dbReference type="GO" id="GO:0006108">
    <property type="term" value="P:malate metabolic process"/>
    <property type="evidence" value="ECO:0007669"/>
    <property type="project" value="TreeGrafter"/>
</dbReference>